<comment type="similarity">
    <text evidence="1">Belongs to the class IV-like SAM-binding methyltransferase superfamily. RNA methyltransferase TrmH family.</text>
</comment>
<dbReference type="PANTHER" id="PTHR43191:SF2">
    <property type="entry name" value="RRNA METHYLTRANSFERASE 3, MITOCHONDRIAL"/>
    <property type="match status" value="1"/>
</dbReference>
<comment type="caution">
    <text evidence="5">The sequence shown here is derived from an EMBL/GenBank/DDBJ whole genome shotgun (WGS) entry which is preliminary data.</text>
</comment>
<dbReference type="InterPro" id="IPR053888">
    <property type="entry name" value="MRM3-like_sub_bind"/>
</dbReference>
<keyword evidence="6" id="KW-1185">Reference proteome</keyword>
<dbReference type="PANTHER" id="PTHR43191">
    <property type="entry name" value="RRNA METHYLTRANSFERASE 3"/>
    <property type="match status" value="1"/>
</dbReference>
<name>A0ABT7UFV3_9FIRM</name>
<organism evidence="5 6">
    <name type="scientific">Massilimicrobiota timonensis</name>
    <dbReference type="NCBI Taxonomy" id="1776392"/>
    <lineage>
        <taxon>Bacteria</taxon>
        <taxon>Bacillati</taxon>
        <taxon>Bacillota</taxon>
        <taxon>Erysipelotrichia</taxon>
        <taxon>Erysipelotrichales</taxon>
        <taxon>Erysipelotrichaceae</taxon>
        <taxon>Massilimicrobiota</taxon>
    </lineage>
</organism>
<sequence>MITSIQNETIKKIMKLKQKKYRDLEDQFLIEGYHLVEEAKKANCIETIITTLHETFEEPTIYVSSNVMEKLAFTKTPQPIMAICHKPHHRLFNTNHQRYLLLDNIQDPGNLGTIIRTALALGYDQIIVSYNSVDLYNDKVIRATQGALFQMSICQMDLIEAITSLQQNDVRVYGTSLHQAQPIHQYQPQDKMAFVLGNEGQGVSQAVLDACDAHLYIPIQAIESLNVAIAGAIVMYHFPKI</sequence>
<keyword evidence="3" id="KW-0808">Transferase</keyword>
<dbReference type="Gene3D" id="3.40.1280.10">
    <property type="match status" value="1"/>
</dbReference>
<dbReference type="Pfam" id="PF22435">
    <property type="entry name" value="MRM3-like_sub_bind"/>
    <property type="match status" value="1"/>
</dbReference>
<reference evidence="6" key="1">
    <citation type="submission" date="2023-06" db="EMBL/GenBank/DDBJ databases">
        <title>Identification and characterization of horizontal gene transfer across gut microbiota members of farm animals based on homology search.</title>
        <authorList>
            <person name="Zeman M."/>
            <person name="Kubasova T."/>
            <person name="Jahodarova E."/>
            <person name="Nykrynova M."/>
            <person name="Rychlik I."/>
        </authorList>
    </citation>
    <scope>NUCLEOTIDE SEQUENCE [LARGE SCALE GENOMIC DNA]</scope>
    <source>
        <strain evidence="6">ET341</strain>
    </source>
</reference>
<dbReference type="SMART" id="SM00967">
    <property type="entry name" value="SpoU_sub_bind"/>
    <property type="match status" value="1"/>
</dbReference>
<dbReference type="InterPro" id="IPR029026">
    <property type="entry name" value="tRNA_m1G_MTases_N"/>
</dbReference>
<evidence type="ECO:0000259" key="4">
    <source>
        <dbReference type="SMART" id="SM00967"/>
    </source>
</evidence>
<gene>
    <name evidence="5" type="ORF">QUV98_01760</name>
</gene>
<proteinExistence type="inferred from homology"/>
<dbReference type="GO" id="GO:0008168">
    <property type="term" value="F:methyltransferase activity"/>
    <property type="evidence" value="ECO:0007669"/>
    <property type="project" value="UniProtKB-KW"/>
</dbReference>
<evidence type="ECO:0000256" key="1">
    <source>
        <dbReference type="ARBA" id="ARBA00007228"/>
    </source>
</evidence>
<dbReference type="EMBL" id="JAUDCK010000003">
    <property type="protein sequence ID" value="MDM8195036.1"/>
    <property type="molecule type" value="Genomic_DNA"/>
</dbReference>
<dbReference type="InterPro" id="IPR001537">
    <property type="entry name" value="SpoU_MeTrfase"/>
</dbReference>
<protein>
    <submittedName>
        <fullName evidence="5">RNA methyltransferase</fullName>
    </submittedName>
</protein>
<evidence type="ECO:0000313" key="5">
    <source>
        <dbReference type="EMBL" id="MDM8195036.1"/>
    </source>
</evidence>
<evidence type="ECO:0000256" key="3">
    <source>
        <dbReference type="ARBA" id="ARBA00022679"/>
    </source>
</evidence>
<accession>A0ABT7UFV3</accession>
<dbReference type="InterPro" id="IPR013123">
    <property type="entry name" value="SpoU_subst-bd"/>
</dbReference>
<keyword evidence="2 5" id="KW-0489">Methyltransferase</keyword>
<feature type="domain" description="RNA 2-O ribose methyltransferase substrate binding" evidence="4">
    <location>
        <begin position="29"/>
        <end position="90"/>
    </location>
</feature>
<dbReference type="Proteomes" id="UP001529275">
    <property type="component" value="Unassembled WGS sequence"/>
</dbReference>
<dbReference type="SUPFAM" id="SSF75217">
    <property type="entry name" value="alpha/beta knot"/>
    <property type="match status" value="1"/>
</dbReference>
<dbReference type="GO" id="GO:0032259">
    <property type="term" value="P:methylation"/>
    <property type="evidence" value="ECO:0007669"/>
    <property type="project" value="UniProtKB-KW"/>
</dbReference>
<evidence type="ECO:0000313" key="6">
    <source>
        <dbReference type="Proteomes" id="UP001529275"/>
    </source>
</evidence>
<reference evidence="5 6" key="2">
    <citation type="submission" date="2023-06" db="EMBL/GenBank/DDBJ databases">
        <authorList>
            <person name="Zeman M."/>
            <person name="Kubasova T."/>
            <person name="Jahodarova E."/>
            <person name="Nykrynova M."/>
            <person name="Rychlik I."/>
        </authorList>
    </citation>
    <scope>NUCLEOTIDE SEQUENCE [LARGE SCALE GENOMIC DNA]</scope>
    <source>
        <strain evidence="5 6">ET341</strain>
    </source>
</reference>
<dbReference type="CDD" id="cd18095">
    <property type="entry name" value="SpoU-like_rRNA-MTase"/>
    <property type="match status" value="1"/>
</dbReference>
<dbReference type="Pfam" id="PF00588">
    <property type="entry name" value="SpoU_methylase"/>
    <property type="match status" value="1"/>
</dbReference>
<dbReference type="InterPro" id="IPR051259">
    <property type="entry name" value="rRNA_Methyltransferase"/>
</dbReference>
<dbReference type="InterPro" id="IPR029064">
    <property type="entry name" value="Ribosomal_eL30-like_sf"/>
</dbReference>
<evidence type="ECO:0000256" key="2">
    <source>
        <dbReference type="ARBA" id="ARBA00022603"/>
    </source>
</evidence>
<dbReference type="Gene3D" id="3.30.1330.30">
    <property type="match status" value="1"/>
</dbReference>
<dbReference type="InterPro" id="IPR029028">
    <property type="entry name" value="Alpha/beta_knot_MTases"/>
</dbReference>
<dbReference type="RefSeq" id="WP_289527141.1">
    <property type="nucleotide sequence ID" value="NZ_JAUDCK010000003.1"/>
</dbReference>
<dbReference type="SUPFAM" id="SSF55315">
    <property type="entry name" value="L30e-like"/>
    <property type="match status" value="1"/>
</dbReference>